<evidence type="ECO:0000256" key="4">
    <source>
        <dbReference type="ARBA" id="ARBA00022475"/>
    </source>
</evidence>
<feature type="region of interest" description="Disordered" evidence="8">
    <location>
        <begin position="122"/>
        <end position="142"/>
    </location>
</feature>
<feature type="transmembrane region" description="Helical" evidence="9">
    <location>
        <begin position="414"/>
        <end position="433"/>
    </location>
</feature>
<keyword evidence="4" id="KW-1003">Cell membrane</keyword>
<evidence type="ECO:0000313" key="10">
    <source>
        <dbReference type="EMBL" id="MBP2413906.1"/>
    </source>
</evidence>
<feature type="region of interest" description="Disordered" evidence="8">
    <location>
        <begin position="1"/>
        <end position="80"/>
    </location>
</feature>
<dbReference type="EMBL" id="JAGIOI010000001">
    <property type="protein sequence ID" value="MBP2413906.1"/>
    <property type="molecule type" value="Genomic_DNA"/>
</dbReference>
<feature type="transmembrane region" description="Helical" evidence="9">
    <location>
        <begin position="177"/>
        <end position="195"/>
    </location>
</feature>
<feature type="transmembrane region" description="Helical" evidence="9">
    <location>
        <begin position="350"/>
        <end position="372"/>
    </location>
</feature>
<comment type="similarity">
    <text evidence="2">Belongs to the autoinducer-2 exporter (AI-2E) (TC 2.A.86) family.</text>
</comment>
<proteinExistence type="inferred from homology"/>
<gene>
    <name evidence="10" type="ORF">JOF48_002705</name>
</gene>
<comment type="subcellular location">
    <subcellularLocation>
        <location evidence="1">Cell membrane</location>
        <topology evidence="1">Multi-pass membrane protein</topology>
    </subcellularLocation>
</comment>
<dbReference type="InterPro" id="IPR002549">
    <property type="entry name" value="AI-2E-like"/>
</dbReference>
<protein>
    <submittedName>
        <fullName evidence="10">PurR-regulated permease PerM</fullName>
    </submittedName>
</protein>
<organism evidence="10 11">
    <name type="scientific">Arthrobacter stackebrandtii</name>
    <dbReference type="NCBI Taxonomy" id="272161"/>
    <lineage>
        <taxon>Bacteria</taxon>
        <taxon>Bacillati</taxon>
        <taxon>Actinomycetota</taxon>
        <taxon>Actinomycetes</taxon>
        <taxon>Micrococcales</taxon>
        <taxon>Micrococcaceae</taxon>
        <taxon>Arthrobacter</taxon>
    </lineage>
</organism>
<feature type="transmembrane region" description="Helical" evidence="9">
    <location>
        <begin position="445"/>
        <end position="478"/>
    </location>
</feature>
<reference evidence="10 11" key="1">
    <citation type="submission" date="2021-03" db="EMBL/GenBank/DDBJ databases">
        <title>Sequencing the genomes of 1000 actinobacteria strains.</title>
        <authorList>
            <person name="Klenk H.-P."/>
        </authorList>
    </citation>
    <scope>NUCLEOTIDE SEQUENCE [LARGE SCALE GENOMIC DNA]</scope>
    <source>
        <strain evidence="10 11">DSM 16005</strain>
    </source>
</reference>
<comment type="caution">
    <text evidence="10">The sequence shown here is derived from an EMBL/GenBank/DDBJ whole genome shotgun (WGS) entry which is preliminary data.</text>
</comment>
<feature type="transmembrane region" description="Helical" evidence="9">
    <location>
        <begin position="300"/>
        <end position="320"/>
    </location>
</feature>
<accession>A0ABS4YYN0</accession>
<dbReference type="PANTHER" id="PTHR21716:SF53">
    <property type="entry name" value="PERMEASE PERM-RELATED"/>
    <property type="match status" value="1"/>
</dbReference>
<keyword evidence="3" id="KW-0813">Transport</keyword>
<dbReference type="PANTHER" id="PTHR21716">
    <property type="entry name" value="TRANSMEMBRANE PROTEIN"/>
    <property type="match status" value="1"/>
</dbReference>
<evidence type="ECO:0000256" key="8">
    <source>
        <dbReference type="SAM" id="MobiDB-lite"/>
    </source>
</evidence>
<keyword evidence="11" id="KW-1185">Reference proteome</keyword>
<evidence type="ECO:0000256" key="2">
    <source>
        <dbReference type="ARBA" id="ARBA00009773"/>
    </source>
</evidence>
<evidence type="ECO:0000256" key="7">
    <source>
        <dbReference type="ARBA" id="ARBA00023136"/>
    </source>
</evidence>
<feature type="transmembrane region" description="Helical" evidence="9">
    <location>
        <begin position="378"/>
        <end position="407"/>
    </location>
</feature>
<evidence type="ECO:0000256" key="1">
    <source>
        <dbReference type="ARBA" id="ARBA00004651"/>
    </source>
</evidence>
<feature type="transmembrane region" description="Helical" evidence="9">
    <location>
        <begin position="207"/>
        <end position="232"/>
    </location>
</feature>
<evidence type="ECO:0000256" key="3">
    <source>
        <dbReference type="ARBA" id="ARBA00022448"/>
    </source>
</evidence>
<name>A0ABS4YYN0_9MICC</name>
<keyword evidence="6 9" id="KW-1133">Transmembrane helix</keyword>
<sequence>MSSSPDTSGPAPEPQDRPAPESAQDAVHDGEKVPPAAVAGASGGAPQDGDAQEARRQQPGATADPRQDPPTAAPVAAAPVAAAAAQRRGVVRKSKAFPTWLLKKVSQPIPGAQPRVRFDLPVVPEEGSGHQPPAPAPAHESGTSSILRHPIYFGFMGTVGVGIALAFSYMLANTQSLLLWIVTAMFIALGLDPVVRWLEKRKVPRPLGIVLVLLAMLGLVAIFFATLIPTIVEQTTQLVVRAPIWIRDFLDSDFFRQLDVEYHVLDTINEQVAKFFQDAQALGGIFGGVLGVGSTIANGLFGTLIVLVLSLYFLASLPAIKKWAYRLAPRSRRERVEELSEEITRGVGNYVIGQVCVAFLNATFAFIIMSILNVPFSVLLAFVVALLAFIPLVGGMIAAIVVIAVSLTGGWQTAVIYAICYFAYLQFEAYFISPRIMQKAVAVPGAVAVISVIAGGSLLGVLGALIAIPTAAAIMLLVKEVFIARQDQN</sequence>
<keyword evidence="7 9" id="KW-0472">Membrane</keyword>
<evidence type="ECO:0000256" key="5">
    <source>
        <dbReference type="ARBA" id="ARBA00022692"/>
    </source>
</evidence>
<evidence type="ECO:0000256" key="9">
    <source>
        <dbReference type="SAM" id="Phobius"/>
    </source>
</evidence>
<dbReference type="Pfam" id="PF01594">
    <property type="entry name" value="AI-2E_transport"/>
    <property type="match status" value="1"/>
</dbReference>
<keyword evidence="5 9" id="KW-0812">Transmembrane</keyword>
<evidence type="ECO:0000313" key="11">
    <source>
        <dbReference type="Proteomes" id="UP000711614"/>
    </source>
</evidence>
<dbReference type="Proteomes" id="UP000711614">
    <property type="component" value="Unassembled WGS sequence"/>
</dbReference>
<evidence type="ECO:0000256" key="6">
    <source>
        <dbReference type="ARBA" id="ARBA00022989"/>
    </source>
</evidence>
<feature type="transmembrane region" description="Helical" evidence="9">
    <location>
        <begin position="151"/>
        <end position="171"/>
    </location>
</feature>